<accession>A0A024GNP0</accession>
<dbReference type="EMBL" id="CAIX01000195">
    <property type="protein sequence ID" value="CCI47941.1"/>
    <property type="molecule type" value="Genomic_DNA"/>
</dbReference>
<dbReference type="AlphaFoldDB" id="A0A024GNP0"/>
<dbReference type="SUPFAM" id="SSF50630">
    <property type="entry name" value="Acid proteases"/>
    <property type="match status" value="1"/>
</dbReference>
<name>A0A024GNP0_9STRA</name>
<gene>
    <name evidence="2" type="ORF">BN9_089840</name>
</gene>
<feature type="chain" id="PRO_5001529604" description="Peptidase A1 domain-containing protein" evidence="1">
    <location>
        <begin position="22"/>
        <end position="368"/>
    </location>
</feature>
<keyword evidence="3" id="KW-1185">Reference proteome</keyword>
<dbReference type="Gene3D" id="2.40.70.10">
    <property type="entry name" value="Acid Proteases"/>
    <property type="match status" value="1"/>
</dbReference>
<proteinExistence type="predicted"/>
<dbReference type="InParanoid" id="A0A024GNP0"/>
<evidence type="ECO:0000313" key="2">
    <source>
        <dbReference type="EMBL" id="CCI47941.1"/>
    </source>
</evidence>
<keyword evidence="1" id="KW-0732">Signal</keyword>
<feature type="signal peptide" evidence="1">
    <location>
        <begin position="1"/>
        <end position="21"/>
    </location>
</feature>
<evidence type="ECO:0008006" key="4">
    <source>
        <dbReference type="Google" id="ProtNLM"/>
    </source>
</evidence>
<evidence type="ECO:0000256" key="1">
    <source>
        <dbReference type="SAM" id="SignalP"/>
    </source>
</evidence>
<organism evidence="2 3">
    <name type="scientific">Albugo candida</name>
    <dbReference type="NCBI Taxonomy" id="65357"/>
    <lineage>
        <taxon>Eukaryota</taxon>
        <taxon>Sar</taxon>
        <taxon>Stramenopiles</taxon>
        <taxon>Oomycota</taxon>
        <taxon>Peronosporomycetes</taxon>
        <taxon>Albuginales</taxon>
        <taxon>Albuginaceae</taxon>
        <taxon>Albugo</taxon>
    </lineage>
</organism>
<comment type="caution">
    <text evidence="2">The sequence shown here is derived from an EMBL/GenBank/DDBJ whole genome shotgun (WGS) entry which is preliminary data.</text>
</comment>
<protein>
    <recommendedName>
        <fullName evidence="4">Peptidase A1 domain-containing protein</fullName>
    </recommendedName>
</protein>
<evidence type="ECO:0000313" key="3">
    <source>
        <dbReference type="Proteomes" id="UP000053237"/>
    </source>
</evidence>
<reference evidence="2 3" key="1">
    <citation type="submission" date="2012-05" db="EMBL/GenBank/DDBJ databases">
        <title>Recombination and specialization in a pathogen metapopulation.</title>
        <authorList>
            <person name="Gardiner A."/>
            <person name="Kemen E."/>
            <person name="Schultz-Larsen T."/>
            <person name="MacLean D."/>
            <person name="Van Oosterhout C."/>
            <person name="Jones J.D.G."/>
        </authorList>
    </citation>
    <scope>NUCLEOTIDE SEQUENCE [LARGE SCALE GENOMIC DNA]</scope>
    <source>
        <strain evidence="2 3">Ac Nc2</strain>
    </source>
</reference>
<sequence length="368" mass="41832">MKVLALKAYVVLMLGVPPACRHFVDAIIGLKVYIHPKIVSNKGHLLLESIELSEKYTVSIASCTSMLRNVVAKKLMKPKPQKNPFSKLKDFFLTSRYGRSSLTQFEGESSTSLLRNSDSTDEDMREISEDTNDMWELPYDSTVVSVGSASYTAHWNMDGESLKRWFQKELLYASRSKIMMNAQAYAKRHRGVYTYEWTAKKGYVFNLGRPEVTLVNPVEIKQDELLGVIFAESMGQRNVRIDFDIEAIRIPSSNYATVQSTLNDQNIYTVRDGNGRVHFKGKCSDFDSLQKRSTSRSIMTLRLSKGTSREYFQIDPNAYTIITDEICTVPIEASGDETIILGTPLLKAYSVIFENTRDKLIFFLLPKE</sequence>
<dbReference type="InterPro" id="IPR021109">
    <property type="entry name" value="Peptidase_aspartic_dom_sf"/>
</dbReference>
<dbReference type="Proteomes" id="UP000053237">
    <property type="component" value="Unassembled WGS sequence"/>
</dbReference>